<dbReference type="AlphaFoldDB" id="A0A1H5DL30"/>
<proteinExistence type="predicted"/>
<gene>
    <name evidence="1" type="ORF">SAMN04490357_5860</name>
</gene>
<evidence type="ECO:0000313" key="2">
    <source>
        <dbReference type="Proteomes" id="UP000182375"/>
    </source>
</evidence>
<sequence length="80" mass="8493">MTGGVDKLMDLLRRAGLAVVGDRRIEEVPPPRAAWRPVVPGGAEPTETVREGTSLPELPTAVMERMLQPVQPPTGAAQAP</sequence>
<dbReference type="GeneID" id="95514922"/>
<dbReference type="RefSeq" id="WP_074993790.1">
    <property type="nucleotide sequence ID" value="NZ_FNTD01000004.1"/>
</dbReference>
<accession>A0A1H5DL30</accession>
<evidence type="ECO:0000313" key="1">
    <source>
        <dbReference type="EMBL" id="SED79544.1"/>
    </source>
</evidence>
<organism evidence="1 2">
    <name type="scientific">Streptomyces misionensis</name>
    <dbReference type="NCBI Taxonomy" id="67331"/>
    <lineage>
        <taxon>Bacteria</taxon>
        <taxon>Bacillati</taxon>
        <taxon>Actinomycetota</taxon>
        <taxon>Actinomycetes</taxon>
        <taxon>Kitasatosporales</taxon>
        <taxon>Streptomycetaceae</taxon>
        <taxon>Streptomyces</taxon>
    </lineage>
</organism>
<protein>
    <submittedName>
        <fullName evidence="1">Uncharacterized protein</fullName>
    </submittedName>
</protein>
<name>A0A1H5DL30_9ACTN</name>
<reference evidence="1 2" key="1">
    <citation type="submission" date="2016-10" db="EMBL/GenBank/DDBJ databases">
        <authorList>
            <person name="de Groot N.N."/>
        </authorList>
    </citation>
    <scope>NUCLEOTIDE SEQUENCE [LARGE SCALE GENOMIC DNA]</scope>
    <source>
        <strain evidence="1 2">DSM 40306</strain>
    </source>
</reference>
<dbReference type="EMBL" id="FNTD01000004">
    <property type="protein sequence ID" value="SED79544.1"/>
    <property type="molecule type" value="Genomic_DNA"/>
</dbReference>
<dbReference type="STRING" id="67331.SAMN04490357_5860"/>
<dbReference type="Proteomes" id="UP000182375">
    <property type="component" value="Unassembled WGS sequence"/>
</dbReference>